<dbReference type="EMBL" id="JAQQPM010000001">
    <property type="protein sequence ID" value="KAK2066496.1"/>
    <property type="molecule type" value="Genomic_DNA"/>
</dbReference>
<sequence>MNRWIHPFRYKELLYFLATAAADALRNPSGVLKACMDAASPSEQAFAIRAAAASKKIQQWLDELATWSWPEGGGSAGSAGPKPNRRSLSRSDGALLGTGDDMRKMYIGGLPAFEVIRYEKRIEHICQDLDGMDVEEIKTHVLHNHILPLSRPGTPVLPMPESNRSAAMATCPRMDDFTAMITATIIQTLPNLSKLTRLLRLWNVRFMVLKKTSVFWSCLADAEAALQSGWATIAKDAGRTTGEGMCVGQVSVTKEIALSRDEFLVMKSVLDRKISRAGRELDGMLDALDGQPDTLPDMWLDRMDAAEKDYAEWVIACEGKMRKDEHRHPSSVFAPELAPTIKMSISNSEDKLQQQISDILQALPAKIRLSSEPAAIDLNPPDFQMPTGRAVLKPSPMRRSQSSWSLRSNTTPRRTRTPSFLLSPANPRPRQSRGNQDIRLYHLQRQGEAPIKLFIRCVGEHGERVMVRVGGGWADLGEYLKEYASHHGRRSGGETPKVEVKDLPASSSRVSMTGSTLAGSSPPSRPVSALGRPMSAVFDSHPSPMTPLRVRKARRSPAGPLVTSEESKLPQTNVVAADTPPPPPPPLVPLMGGGTASVSGPPMWLPRSRSNSRRLSWAEEDSSLGMAGPRARNIEMTEESRAWVESVKEKVRVASGEQHQHQRGVGQASATPEPLSHARASAQAATPSEGAGSVFGELGKVGSTKRVFRRGG</sequence>
<feature type="region of interest" description="Disordered" evidence="4">
    <location>
        <begin position="652"/>
        <end position="712"/>
    </location>
</feature>
<dbReference type="GO" id="GO:0008017">
    <property type="term" value="F:microtubule binding"/>
    <property type="evidence" value="ECO:0007669"/>
    <property type="project" value="InterPro"/>
</dbReference>
<dbReference type="AlphaFoldDB" id="A0AAD9MB21"/>
<dbReference type="Pfam" id="PF02187">
    <property type="entry name" value="GAS2"/>
    <property type="match status" value="1"/>
</dbReference>
<organism evidence="6 7">
    <name type="scientific">Phyllachora maydis</name>
    <dbReference type="NCBI Taxonomy" id="1825666"/>
    <lineage>
        <taxon>Eukaryota</taxon>
        <taxon>Fungi</taxon>
        <taxon>Dikarya</taxon>
        <taxon>Ascomycota</taxon>
        <taxon>Pezizomycotina</taxon>
        <taxon>Sordariomycetes</taxon>
        <taxon>Sordariomycetidae</taxon>
        <taxon>Phyllachorales</taxon>
        <taxon>Phyllachoraceae</taxon>
        <taxon>Phyllachora</taxon>
    </lineage>
</organism>
<evidence type="ECO:0000256" key="2">
    <source>
        <dbReference type="ARBA" id="ARBA00022490"/>
    </source>
</evidence>
<name>A0AAD9MB21_9PEZI</name>
<feature type="region of interest" description="Disordered" evidence="4">
    <location>
        <begin position="486"/>
        <end position="570"/>
    </location>
</feature>
<evidence type="ECO:0000256" key="1">
    <source>
        <dbReference type="ARBA" id="ARBA00004245"/>
    </source>
</evidence>
<dbReference type="PROSITE" id="PS51460">
    <property type="entry name" value="GAR"/>
    <property type="match status" value="1"/>
</dbReference>
<reference evidence="6" key="1">
    <citation type="journal article" date="2023" name="Mol. Plant Microbe Interact.">
        <title>Elucidating the Obligate Nature and Biological Capacity of an Invasive Fungal Corn Pathogen.</title>
        <authorList>
            <person name="MacCready J.S."/>
            <person name="Roggenkamp E.M."/>
            <person name="Gdanetz K."/>
            <person name="Chilvers M.I."/>
        </authorList>
    </citation>
    <scope>NUCLEOTIDE SEQUENCE</scope>
    <source>
        <strain evidence="6">PM02</strain>
    </source>
</reference>
<dbReference type="InterPro" id="IPR036534">
    <property type="entry name" value="GAR_dom_sf"/>
</dbReference>
<keyword evidence="7" id="KW-1185">Reference proteome</keyword>
<proteinExistence type="predicted"/>
<evidence type="ECO:0000256" key="4">
    <source>
        <dbReference type="SAM" id="MobiDB-lite"/>
    </source>
</evidence>
<dbReference type="Gene3D" id="3.30.920.20">
    <property type="entry name" value="Gas2-like domain"/>
    <property type="match status" value="1"/>
</dbReference>
<dbReference type="Proteomes" id="UP001217918">
    <property type="component" value="Unassembled WGS sequence"/>
</dbReference>
<accession>A0AAD9MB21</accession>
<dbReference type="InterPro" id="IPR003108">
    <property type="entry name" value="GAR_dom"/>
</dbReference>
<protein>
    <recommendedName>
        <fullName evidence="5">GAR domain-containing protein</fullName>
    </recommendedName>
</protein>
<comment type="subcellular location">
    <subcellularLocation>
        <location evidence="1">Cytoplasm</location>
        <location evidence="1">Cytoskeleton</location>
    </subcellularLocation>
</comment>
<evidence type="ECO:0000259" key="5">
    <source>
        <dbReference type="PROSITE" id="PS51460"/>
    </source>
</evidence>
<evidence type="ECO:0000313" key="6">
    <source>
        <dbReference type="EMBL" id="KAK2066496.1"/>
    </source>
</evidence>
<evidence type="ECO:0000256" key="3">
    <source>
        <dbReference type="ARBA" id="ARBA00023212"/>
    </source>
</evidence>
<feature type="domain" description="GAR" evidence="5">
    <location>
        <begin position="411"/>
        <end position="487"/>
    </location>
</feature>
<keyword evidence="2" id="KW-0963">Cytoplasm</keyword>
<evidence type="ECO:0000313" key="7">
    <source>
        <dbReference type="Proteomes" id="UP001217918"/>
    </source>
</evidence>
<gene>
    <name evidence="6" type="ORF">P8C59_000309</name>
</gene>
<comment type="caution">
    <text evidence="6">The sequence shown here is derived from an EMBL/GenBank/DDBJ whole genome shotgun (WGS) entry which is preliminary data.</text>
</comment>
<dbReference type="GO" id="GO:0005856">
    <property type="term" value="C:cytoskeleton"/>
    <property type="evidence" value="ECO:0007669"/>
    <property type="project" value="UniProtKB-SubCell"/>
</dbReference>
<feature type="compositionally biased region" description="Polar residues" evidence="4">
    <location>
        <begin position="505"/>
        <end position="522"/>
    </location>
</feature>
<dbReference type="SUPFAM" id="SSF143575">
    <property type="entry name" value="GAS2 domain-like"/>
    <property type="match status" value="1"/>
</dbReference>
<keyword evidence="3" id="KW-0206">Cytoskeleton</keyword>
<feature type="region of interest" description="Disordered" evidence="4">
    <location>
        <begin position="68"/>
        <end position="95"/>
    </location>
</feature>
<feature type="region of interest" description="Disordered" evidence="4">
    <location>
        <begin position="378"/>
        <end position="435"/>
    </location>
</feature>